<accession>A0AAV8THT3</accession>
<name>A0AAV8THT3_9ROSI</name>
<comment type="caution">
    <text evidence="2">The sequence shown here is derived from an EMBL/GenBank/DDBJ whole genome shotgun (WGS) entry which is preliminary data.</text>
</comment>
<sequence>MSLADAMKDMEEFRVANLELASGKWRFETRGPPPPEVTHSRRVEPMRSYRISASATPPSPWKQSSSSSNWGESDPELKRQRRVVKYKSYAYERKVKDSVMSGFRWMKNKYSELAHRY</sequence>
<evidence type="ECO:0000313" key="3">
    <source>
        <dbReference type="Proteomes" id="UP001159364"/>
    </source>
</evidence>
<evidence type="ECO:0000313" key="2">
    <source>
        <dbReference type="EMBL" id="KAJ8766318.1"/>
    </source>
</evidence>
<feature type="region of interest" description="Disordered" evidence="1">
    <location>
        <begin position="24"/>
        <end position="77"/>
    </location>
</feature>
<dbReference type="Proteomes" id="UP001159364">
    <property type="component" value="Linkage Group LG05"/>
</dbReference>
<keyword evidence="3" id="KW-1185">Reference proteome</keyword>
<dbReference type="Pfam" id="PF12023">
    <property type="entry name" value="DUF3511"/>
    <property type="match status" value="1"/>
</dbReference>
<dbReference type="InterPro" id="IPR021899">
    <property type="entry name" value="DUF3511"/>
</dbReference>
<gene>
    <name evidence="2" type="ORF">K2173_022377</name>
</gene>
<protein>
    <submittedName>
        <fullName evidence="2">Uncharacterized protein</fullName>
    </submittedName>
</protein>
<organism evidence="2 3">
    <name type="scientific">Erythroxylum novogranatense</name>
    <dbReference type="NCBI Taxonomy" id="1862640"/>
    <lineage>
        <taxon>Eukaryota</taxon>
        <taxon>Viridiplantae</taxon>
        <taxon>Streptophyta</taxon>
        <taxon>Embryophyta</taxon>
        <taxon>Tracheophyta</taxon>
        <taxon>Spermatophyta</taxon>
        <taxon>Magnoliopsida</taxon>
        <taxon>eudicotyledons</taxon>
        <taxon>Gunneridae</taxon>
        <taxon>Pentapetalae</taxon>
        <taxon>rosids</taxon>
        <taxon>fabids</taxon>
        <taxon>Malpighiales</taxon>
        <taxon>Erythroxylaceae</taxon>
        <taxon>Erythroxylum</taxon>
    </lineage>
</organism>
<dbReference type="EMBL" id="JAIWQS010000005">
    <property type="protein sequence ID" value="KAJ8766318.1"/>
    <property type="molecule type" value="Genomic_DNA"/>
</dbReference>
<dbReference type="PANTHER" id="PTHR33193">
    <property type="entry name" value="DOMAIN PROTEIN, PUTATIVE (DUF3511)-RELATED"/>
    <property type="match status" value="1"/>
</dbReference>
<reference evidence="2 3" key="1">
    <citation type="submission" date="2021-09" db="EMBL/GenBank/DDBJ databases">
        <title>Genomic insights and catalytic innovation underlie evolution of tropane alkaloids biosynthesis.</title>
        <authorList>
            <person name="Wang Y.-J."/>
            <person name="Tian T."/>
            <person name="Huang J.-P."/>
            <person name="Huang S.-X."/>
        </authorList>
    </citation>
    <scope>NUCLEOTIDE SEQUENCE [LARGE SCALE GENOMIC DNA]</scope>
    <source>
        <strain evidence="2">KIB-2018</strain>
        <tissue evidence="2">Leaf</tissue>
    </source>
</reference>
<evidence type="ECO:0000256" key="1">
    <source>
        <dbReference type="SAM" id="MobiDB-lite"/>
    </source>
</evidence>
<feature type="compositionally biased region" description="Basic and acidic residues" evidence="1">
    <location>
        <begin position="38"/>
        <end position="47"/>
    </location>
</feature>
<proteinExistence type="predicted"/>
<dbReference type="PANTHER" id="PTHR33193:SF13">
    <property type="entry name" value="EXPRESSED PROTEIN"/>
    <property type="match status" value="1"/>
</dbReference>
<dbReference type="AlphaFoldDB" id="A0AAV8THT3"/>